<feature type="transmembrane region" description="Helical" evidence="8">
    <location>
        <begin position="255"/>
        <end position="274"/>
    </location>
</feature>
<keyword evidence="7 8" id="KW-0472">Membrane</keyword>
<feature type="transmembrane region" description="Helical" evidence="8">
    <location>
        <begin position="75"/>
        <end position="108"/>
    </location>
</feature>
<comment type="subcellular location">
    <subcellularLocation>
        <location evidence="1">Cell membrane</location>
        <topology evidence="1">Multi-pass membrane protein</topology>
    </subcellularLocation>
</comment>
<dbReference type="EMBL" id="CABWLR010000002">
    <property type="protein sequence ID" value="VXB35873.1"/>
    <property type="molecule type" value="Genomic_DNA"/>
</dbReference>
<keyword evidence="2" id="KW-1003">Cell membrane</keyword>
<feature type="transmembrane region" description="Helical" evidence="8">
    <location>
        <begin position="310"/>
        <end position="330"/>
    </location>
</feature>
<protein>
    <submittedName>
        <fullName evidence="9">Dolichyl-phosphate-mannose-protein mannosyltransferase</fullName>
    </submittedName>
</protein>
<dbReference type="PANTHER" id="PTHR33908">
    <property type="entry name" value="MANNOSYLTRANSFERASE YKCB-RELATED"/>
    <property type="match status" value="1"/>
</dbReference>
<keyword evidence="3 9" id="KW-0328">Glycosyltransferase</keyword>
<dbReference type="GO" id="GO:0016763">
    <property type="term" value="F:pentosyltransferase activity"/>
    <property type="evidence" value="ECO:0007669"/>
    <property type="project" value="TreeGrafter"/>
</dbReference>
<keyword evidence="4 9" id="KW-0808">Transferase</keyword>
<keyword evidence="5 8" id="KW-0812">Transmembrane</keyword>
<dbReference type="InterPro" id="IPR050297">
    <property type="entry name" value="LipidA_mod_glycosyltrf_83"/>
</dbReference>
<keyword evidence="10" id="KW-1185">Reference proteome</keyword>
<evidence type="ECO:0000256" key="6">
    <source>
        <dbReference type="ARBA" id="ARBA00022989"/>
    </source>
</evidence>
<evidence type="ECO:0000256" key="7">
    <source>
        <dbReference type="ARBA" id="ARBA00023136"/>
    </source>
</evidence>
<evidence type="ECO:0000256" key="8">
    <source>
        <dbReference type="SAM" id="Phobius"/>
    </source>
</evidence>
<reference evidence="9 10" key="1">
    <citation type="submission" date="2019-10" db="EMBL/GenBank/DDBJ databases">
        <authorList>
            <person name="Karimi E."/>
        </authorList>
    </citation>
    <scope>NUCLEOTIDE SEQUENCE [LARGE SCALE GENOMIC DNA]</scope>
    <source>
        <strain evidence="9">Maribacter sp. 151</strain>
    </source>
</reference>
<evidence type="ECO:0000256" key="3">
    <source>
        <dbReference type="ARBA" id="ARBA00022676"/>
    </source>
</evidence>
<feature type="transmembrane region" description="Helical" evidence="8">
    <location>
        <begin position="207"/>
        <end position="230"/>
    </location>
</feature>
<feature type="transmembrane region" description="Helical" evidence="8">
    <location>
        <begin position="162"/>
        <end position="195"/>
    </location>
</feature>
<gene>
    <name evidence="9" type="ORF">MARI151_20409</name>
</gene>
<feature type="transmembrane region" description="Helical" evidence="8">
    <location>
        <begin position="337"/>
        <end position="354"/>
    </location>
</feature>
<evidence type="ECO:0000313" key="9">
    <source>
        <dbReference type="EMBL" id="VXB35873.1"/>
    </source>
</evidence>
<sequence length="493" mass="56677">MPSKRNRNAFLDFSQLKNTTVFLLLSLITFFIRFPFFFRDYVDRDESTFILLGQSWADGFLPYTQLWDLKPPLTFAFFATIISIFGKSFVAIRFAGVILVAITAFFTYKIALTFVSKKASIIIGACCIFLLSLFGSLQGVMSEHICIALFVPALYILQNKKTALFIFLSGLLMGATVMVKLNMAFPILFIGLFLCYEAFFTNRNIPFLYVVLFGIGALTVILATIIPYYLSNQTYIWWESVILAPLEYTGARRYSVFKLAPIFVITGIFLLYAYKSKKLKFKSRNVQLLLIAIIGVLFSFVKGGRINGHYLIQLHPMLLILVGIVVYNLIRQYKPKLPAYLAFIALLIPAESYLEYVNVLKNKIEKGTIFNGEGFAVPQYILEHNLETENVLFFEYHIGYWNLNTLPPTTASTHPSNICRNELFTFYGNPRKNSVEEIKYIMHELRPQTVVIRKGRRIFDKKEIEENEYIDTYLAKHYKVIATVDNAEILQRL</sequence>
<evidence type="ECO:0000256" key="1">
    <source>
        <dbReference type="ARBA" id="ARBA00004651"/>
    </source>
</evidence>
<evidence type="ECO:0000256" key="4">
    <source>
        <dbReference type="ARBA" id="ARBA00022679"/>
    </source>
</evidence>
<dbReference type="GO" id="GO:0005886">
    <property type="term" value="C:plasma membrane"/>
    <property type="evidence" value="ECO:0007669"/>
    <property type="project" value="UniProtKB-SubCell"/>
</dbReference>
<feature type="transmembrane region" description="Helical" evidence="8">
    <location>
        <begin position="21"/>
        <end position="38"/>
    </location>
</feature>
<feature type="transmembrane region" description="Helical" evidence="8">
    <location>
        <begin position="286"/>
        <end position="304"/>
    </location>
</feature>
<proteinExistence type="predicted"/>
<evidence type="ECO:0000256" key="2">
    <source>
        <dbReference type="ARBA" id="ARBA00022475"/>
    </source>
</evidence>
<keyword evidence="6 8" id="KW-1133">Transmembrane helix</keyword>
<evidence type="ECO:0000256" key="5">
    <source>
        <dbReference type="ARBA" id="ARBA00022692"/>
    </source>
</evidence>
<accession>A0A653Q0K6</accession>
<organism evidence="9 10">
    <name type="scientific">Maribacter litoralis</name>
    <dbReference type="NCBI Taxonomy" id="2059726"/>
    <lineage>
        <taxon>Bacteria</taxon>
        <taxon>Pseudomonadati</taxon>
        <taxon>Bacteroidota</taxon>
        <taxon>Flavobacteriia</taxon>
        <taxon>Flavobacteriales</taxon>
        <taxon>Flavobacteriaceae</taxon>
        <taxon>Maribacter</taxon>
    </lineage>
</organism>
<feature type="transmembrane region" description="Helical" evidence="8">
    <location>
        <begin position="120"/>
        <end position="142"/>
    </location>
</feature>
<dbReference type="PANTHER" id="PTHR33908:SF11">
    <property type="entry name" value="MEMBRANE PROTEIN"/>
    <property type="match status" value="1"/>
</dbReference>
<dbReference type="GO" id="GO:0009103">
    <property type="term" value="P:lipopolysaccharide biosynthetic process"/>
    <property type="evidence" value="ECO:0007669"/>
    <property type="project" value="UniProtKB-ARBA"/>
</dbReference>
<name>A0A653Q0K6_9FLAO</name>
<dbReference type="Proteomes" id="UP000430202">
    <property type="component" value="Unassembled WGS sequence"/>
</dbReference>
<dbReference type="RefSeq" id="WP_159302334.1">
    <property type="nucleotide sequence ID" value="NZ_LR733271.1"/>
</dbReference>
<evidence type="ECO:0000313" key="10">
    <source>
        <dbReference type="Proteomes" id="UP000430202"/>
    </source>
</evidence>
<dbReference type="AlphaFoldDB" id="A0A653Q0K6"/>